<sequence length="104" mass="12013">MSAQPVHQEDPHDPEVILRDLPQREREEFLRQYQAAVDAVREPSGYRELQRLLRHWTLVVVAADQPDYYEELEAVKNGTARTVPIEAAVPGWEERVAVARAARR</sequence>
<dbReference type="Pfam" id="PF19760">
    <property type="entry name" value="DUF6247"/>
    <property type="match status" value="1"/>
</dbReference>
<proteinExistence type="predicted"/>
<protein>
    <submittedName>
        <fullName evidence="1">DUF6247 family protein</fullName>
    </submittedName>
</protein>
<gene>
    <name evidence="1" type="ORF">ACFO60_10220</name>
</gene>
<evidence type="ECO:0000313" key="1">
    <source>
        <dbReference type="EMBL" id="MFC4531137.1"/>
    </source>
</evidence>
<dbReference type="RefSeq" id="WP_380839485.1">
    <property type="nucleotide sequence ID" value="NZ_JBHSFP010000005.1"/>
</dbReference>
<accession>A0ABV9CEQ4</accession>
<dbReference type="Proteomes" id="UP001596004">
    <property type="component" value="Unassembled WGS sequence"/>
</dbReference>
<comment type="caution">
    <text evidence="1">The sequence shown here is derived from an EMBL/GenBank/DDBJ whole genome shotgun (WGS) entry which is preliminary data.</text>
</comment>
<keyword evidence="2" id="KW-1185">Reference proteome</keyword>
<dbReference type="InterPro" id="IPR046214">
    <property type="entry name" value="DUF6247"/>
</dbReference>
<organism evidence="1 2">
    <name type="scientific">Sphaerisporangium dianthi</name>
    <dbReference type="NCBI Taxonomy" id="1436120"/>
    <lineage>
        <taxon>Bacteria</taxon>
        <taxon>Bacillati</taxon>
        <taxon>Actinomycetota</taxon>
        <taxon>Actinomycetes</taxon>
        <taxon>Streptosporangiales</taxon>
        <taxon>Streptosporangiaceae</taxon>
        <taxon>Sphaerisporangium</taxon>
    </lineage>
</organism>
<name>A0ABV9CEQ4_9ACTN</name>
<dbReference type="EMBL" id="JBHSFP010000005">
    <property type="protein sequence ID" value="MFC4531137.1"/>
    <property type="molecule type" value="Genomic_DNA"/>
</dbReference>
<reference evidence="2" key="1">
    <citation type="journal article" date="2019" name="Int. J. Syst. Evol. Microbiol.">
        <title>The Global Catalogue of Microorganisms (GCM) 10K type strain sequencing project: providing services to taxonomists for standard genome sequencing and annotation.</title>
        <authorList>
            <consortium name="The Broad Institute Genomics Platform"/>
            <consortium name="The Broad Institute Genome Sequencing Center for Infectious Disease"/>
            <person name="Wu L."/>
            <person name="Ma J."/>
        </authorList>
    </citation>
    <scope>NUCLEOTIDE SEQUENCE [LARGE SCALE GENOMIC DNA]</scope>
    <source>
        <strain evidence="2">CGMCC 4.7132</strain>
    </source>
</reference>
<evidence type="ECO:0000313" key="2">
    <source>
        <dbReference type="Proteomes" id="UP001596004"/>
    </source>
</evidence>